<dbReference type="Proteomes" id="UP000237752">
    <property type="component" value="Unassembled WGS sequence"/>
</dbReference>
<proteinExistence type="predicted"/>
<evidence type="ECO:0000259" key="1">
    <source>
        <dbReference type="PROSITE" id="PS50995"/>
    </source>
</evidence>
<evidence type="ECO:0000313" key="3">
    <source>
        <dbReference type="Proteomes" id="UP000237752"/>
    </source>
</evidence>
<dbReference type="AlphaFoldDB" id="A0A2T1A1N0"/>
<organism evidence="2 3">
    <name type="scientific">Antricoccus suffuscus</name>
    <dbReference type="NCBI Taxonomy" id="1629062"/>
    <lineage>
        <taxon>Bacteria</taxon>
        <taxon>Bacillati</taxon>
        <taxon>Actinomycetota</taxon>
        <taxon>Actinomycetes</taxon>
        <taxon>Geodermatophilales</taxon>
        <taxon>Antricoccaceae</taxon>
        <taxon>Antricoccus</taxon>
    </lineage>
</organism>
<dbReference type="PANTHER" id="PTHR33164:SF57">
    <property type="entry name" value="MARR-FAMILY TRANSCRIPTIONAL REGULATOR"/>
    <property type="match status" value="1"/>
</dbReference>
<comment type="caution">
    <text evidence="2">The sequence shown here is derived from an EMBL/GenBank/DDBJ whole genome shotgun (WGS) entry which is preliminary data.</text>
</comment>
<dbReference type="EMBL" id="PVUE01000006">
    <property type="protein sequence ID" value="PRZ42238.1"/>
    <property type="molecule type" value="Genomic_DNA"/>
</dbReference>
<name>A0A2T1A1N0_9ACTN</name>
<feature type="domain" description="HTH marR-type" evidence="1">
    <location>
        <begin position="1"/>
        <end position="118"/>
    </location>
</feature>
<dbReference type="GO" id="GO:0003700">
    <property type="term" value="F:DNA-binding transcription factor activity"/>
    <property type="evidence" value="ECO:0007669"/>
    <property type="project" value="InterPro"/>
</dbReference>
<dbReference type="GO" id="GO:0003677">
    <property type="term" value="F:DNA binding"/>
    <property type="evidence" value="ECO:0007669"/>
    <property type="project" value="UniProtKB-KW"/>
</dbReference>
<dbReference type="GO" id="GO:0006950">
    <property type="term" value="P:response to stress"/>
    <property type="evidence" value="ECO:0007669"/>
    <property type="project" value="TreeGrafter"/>
</dbReference>
<dbReference type="PROSITE" id="PS50995">
    <property type="entry name" value="HTH_MARR_2"/>
    <property type="match status" value="1"/>
</dbReference>
<dbReference type="PANTHER" id="PTHR33164">
    <property type="entry name" value="TRANSCRIPTIONAL REGULATOR, MARR FAMILY"/>
    <property type="match status" value="1"/>
</dbReference>
<dbReference type="SUPFAM" id="SSF46785">
    <property type="entry name" value="Winged helix' DNA-binding domain"/>
    <property type="match status" value="1"/>
</dbReference>
<dbReference type="InterPro" id="IPR036390">
    <property type="entry name" value="WH_DNA-bd_sf"/>
</dbReference>
<sequence>MSRVLERSSAELNLAHYRVLSAIASGDQRASRVAARLALGRPTVSSAVDALCKRGLIERTGVEGDQRAASLSLTRDGEAMLERVEAEMVRRLDLLCARTPDGAQVIQSLAWLGPAIDAAVAERRPDSIATGR</sequence>
<accession>A0A2T1A1N0</accession>
<dbReference type="PRINTS" id="PR00598">
    <property type="entry name" value="HTHMARR"/>
</dbReference>
<dbReference type="InterPro" id="IPR039422">
    <property type="entry name" value="MarR/SlyA-like"/>
</dbReference>
<dbReference type="Gene3D" id="1.10.10.10">
    <property type="entry name" value="Winged helix-like DNA-binding domain superfamily/Winged helix DNA-binding domain"/>
    <property type="match status" value="1"/>
</dbReference>
<dbReference type="Pfam" id="PF12802">
    <property type="entry name" value="MarR_2"/>
    <property type="match status" value="1"/>
</dbReference>
<reference evidence="2 3" key="1">
    <citation type="submission" date="2018-03" db="EMBL/GenBank/DDBJ databases">
        <title>Genomic Encyclopedia of Archaeal and Bacterial Type Strains, Phase II (KMG-II): from individual species to whole genera.</title>
        <authorList>
            <person name="Goeker M."/>
        </authorList>
    </citation>
    <scope>NUCLEOTIDE SEQUENCE [LARGE SCALE GENOMIC DNA]</scope>
    <source>
        <strain evidence="2 3">DSM 100065</strain>
    </source>
</reference>
<dbReference type="InterPro" id="IPR000835">
    <property type="entry name" value="HTH_MarR-typ"/>
</dbReference>
<dbReference type="SMART" id="SM00347">
    <property type="entry name" value="HTH_MARR"/>
    <property type="match status" value="1"/>
</dbReference>
<evidence type="ECO:0000313" key="2">
    <source>
        <dbReference type="EMBL" id="PRZ42238.1"/>
    </source>
</evidence>
<gene>
    <name evidence="2" type="ORF">CLV47_106109</name>
</gene>
<dbReference type="InterPro" id="IPR036388">
    <property type="entry name" value="WH-like_DNA-bd_sf"/>
</dbReference>
<keyword evidence="3" id="KW-1185">Reference proteome</keyword>
<protein>
    <submittedName>
        <fullName evidence="2">DNA-binding MarR family transcriptional regulator</fullName>
    </submittedName>
</protein>
<keyword evidence="2" id="KW-0238">DNA-binding</keyword>
<dbReference type="OrthoDB" id="5120077at2"/>